<dbReference type="STRING" id="1265861.BCAMP_09350"/>
<dbReference type="GO" id="GO:0022857">
    <property type="term" value="F:transmembrane transporter activity"/>
    <property type="evidence" value="ECO:0007669"/>
    <property type="project" value="TreeGrafter"/>
</dbReference>
<reference evidence="4 5" key="1">
    <citation type="submission" date="2012-12" db="EMBL/GenBank/DDBJ databases">
        <title>Novel taxa of Listeriaceae from agricultural environments in the United States.</title>
        <authorList>
            <person name="den Bakker H.C."/>
            <person name="Allred A."/>
            <person name="Warchocki S."/>
            <person name="Wright E.M."/>
            <person name="Burrell A."/>
            <person name="Nightingale K.K."/>
            <person name="Kephart D."/>
            <person name="Wiedmann M."/>
        </authorList>
    </citation>
    <scope>NUCLEOTIDE SEQUENCE [LARGE SCALE GENOMIC DNA]</scope>
    <source>
        <strain evidence="4 5">FSL F6-1037</strain>
    </source>
</reference>
<evidence type="ECO:0000256" key="3">
    <source>
        <dbReference type="ARBA" id="ARBA00023136"/>
    </source>
</evidence>
<proteinExistence type="predicted"/>
<dbReference type="GO" id="GO:0005886">
    <property type="term" value="C:plasma membrane"/>
    <property type="evidence" value="ECO:0007669"/>
    <property type="project" value="UniProtKB-SubCell"/>
</dbReference>
<keyword evidence="4" id="KW-0067">ATP-binding</keyword>
<comment type="caution">
    <text evidence="4">The sequence shown here is derived from an EMBL/GenBank/DDBJ whole genome shotgun (WGS) entry which is preliminary data.</text>
</comment>
<comment type="subcellular location">
    <subcellularLocation>
        <location evidence="1">Cell membrane</location>
    </subcellularLocation>
</comment>
<dbReference type="InterPro" id="IPR015854">
    <property type="entry name" value="ABC_transpr_LolD-like"/>
</dbReference>
<name>W7CYF3_9LIST</name>
<keyword evidence="5" id="KW-1185">Reference proteome</keyword>
<sequence length="79" mass="8966">MAIAKALYTKPSLILADEPTASLDSDRAFEVMKILSRETKENKKATIMVTHDQRLTKFCDRVYKIVDGKLSEEPHTKAQ</sequence>
<keyword evidence="4" id="KW-0547">Nucleotide-binding</keyword>
<dbReference type="PANTHER" id="PTHR24220">
    <property type="entry name" value="IMPORT ATP-BINDING PROTEIN"/>
    <property type="match status" value="1"/>
</dbReference>
<protein>
    <submittedName>
        <fullName evidence="4">ABC transporter ATP-binding protein</fullName>
    </submittedName>
</protein>
<dbReference type="EMBL" id="AODH01000038">
    <property type="protein sequence ID" value="EUJ38053.1"/>
    <property type="molecule type" value="Genomic_DNA"/>
</dbReference>
<gene>
    <name evidence="4" type="ORF">BCAMP_09350</name>
</gene>
<evidence type="ECO:0000313" key="4">
    <source>
        <dbReference type="EMBL" id="EUJ38053.1"/>
    </source>
</evidence>
<dbReference type="PATRIC" id="fig|1265861.3.peg.1834"/>
<organism evidence="4 5">
    <name type="scientific">Brochothrix campestris FSL F6-1037</name>
    <dbReference type="NCBI Taxonomy" id="1265861"/>
    <lineage>
        <taxon>Bacteria</taxon>
        <taxon>Bacillati</taxon>
        <taxon>Bacillota</taxon>
        <taxon>Bacilli</taxon>
        <taxon>Bacillales</taxon>
        <taxon>Listeriaceae</taxon>
        <taxon>Brochothrix</taxon>
    </lineage>
</organism>
<keyword evidence="3" id="KW-0472">Membrane</keyword>
<dbReference type="AlphaFoldDB" id="W7CYF3"/>
<dbReference type="InterPro" id="IPR027417">
    <property type="entry name" value="P-loop_NTPase"/>
</dbReference>
<evidence type="ECO:0000256" key="2">
    <source>
        <dbReference type="ARBA" id="ARBA00022475"/>
    </source>
</evidence>
<dbReference type="Proteomes" id="UP000019243">
    <property type="component" value="Unassembled WGS sequence"/>
</dbReference>
<dbReference type="Gene3D" id="3.40.50.300">
    <property type="entry name" value="P-loop containing nucleotide triphosphate hydrolases"/>
    <property type="match status" value="1"/>
</dbReference>
<dbReference type="PANTHER" id="PTHR24220:SF666">
    <property type="entry name" value="HEMIN IMPORT ATP-BINDING PROTEIN HRTA-RELATED"/>
    <property type="match status" value="1"/>
</dbReference>
<keyword evidence="2" id="KW-1003">Cell membrane</keyword>
<accession>W7CYF3</accession>
<dbReference type="GO" id="GO:0005524">
    <property type="term" value="F:ATP binding"/>
    <property type="evidence" value="ECO:0007669"/>
    <property type="project" value="UniProtKB-KW"/>
</dbReference>
<dbReference type="SUPFAM" id="SSF52540">
    <property type="entry name" value="P-loop containing nucleoside triphosphate hydrolases"/>
    <property type="match status" value="1"/>
</dbReference>
<evidence type="ECO:0000256" key="1">
    <source>
        <dbReference type="ARBA" id="ARBA00004236"/>
    </source>
</evidence>
<evidence type="ECO:0000313" key="5">
    <source>
        <dbReference type="Proteomes" id="UP000019243"/>
    </source>
</evidence>